<dbReference type="Gene3D" id="1.10.150.130">
    <property type="match status" value="1"/>
</dbReference>
<dbReference type="GO" id="GO:0015074">
    <property type="term" value="P:DNA integration"/>
    <property type="evidence" value="ECO:0007669"/>
    <property type="project" value="UniProtKB-KW"/>
</dbReference>
<evidence type="ECO:0000256" key="2">
    <source>
        <dbReference type="ARBA" id="ARBA00022908"/>
    </source>
</evidence>
<evidence type="ECO:0000256" key="5">
    <source>
        <dbReference type="PROSITE-ProRule" id="PRU01248"/>
    </source>
</evidence>
<dbReference type="Pfam" id="PF00589">
    <property type="entry name" value="Phage_integrase"/>
    <property type="match status" value="1"/>
</dbReference>
<dbReference type="GO" id="GO:0003677">
    <property type="term" value="F:DNA binding"/>
    <property type="evidence" value="ECO:0007669"/>
    <property type="project" value="UniProtKB-UniRule"/>
</dbReference>
<reference evidence="9" key="1">
    <citation type="submission" date="2012-11" db="EMBL/GenBank/DDBJ databases">
        <authorList>
            <person name="Lucero-Rivera Y.E."/>
            <person name="Tovar-Ramirez D."/>
        </authorList>
    </citation>
    <scope>NUCLEOTIDE SEQUENCE [LARGE SCALE GENOMIC DNA]</scope>
    <source>
        <strain evidence="9">Araruama</strain>
    </source>
</reference>
<dbReference type="Gene3D" id="1.10.443.10">
    <property type="entry name" value="Intergrase catalytic core"/>
    <property type="match status" value="1"/>
</dbReference>
<keyword evidence="2" id="KW-0229">DNA integration</keyword>
<dbReference type="InterPro" id="IPR010998">
    <property type="entry name" value="Integrase_recombinase_N"/>
</dbReference>
<dbReference type="SUPFAM" id="SSF56349">
    <property type="entry name" value="DNA breaking-rejoining enzymes"/>
    <property type="match status" value="1"/>
</dbReference>
<organism evidence="8 9">
    <name type="scientific">Candidatus Magnetoglobus multicellularis str. Araruama</name>
    <dbReference type="NCBI Taxonomy" id="890399"/>
    <lineage>
        <taxon>Bacteria</taxon>
        <taxon>Pseudomonadati</taxon>
        <taxon>Thermodesulfobacteriota</taxon>
        <taxon>Desulfobacteria</taxon>
        <taxon>Desulfobacterales</taxon>
        <taxon>Desulfobacteraceae</taxon>
        <taxon>Candidatus Magnetoglobus</taxon>
    </lineage>
</organism>
<proteinExistence type="predicted"/>
<feature type="domain" description="Tyr recombinase" evidence="6">
    <location>
        <begin position="118"/>
        <end position="304"/>
    </location>
</feature>
<dbReference type="InterPro" id="IPR013762">
    <property type="entry name" value="Integrase-like_cat_sf"/>
</dbReference>
<dbReference type="GO" id="GO:0006310">
    <property type="term" value="P:DNA recombination"/>
    <property type="evidence" value="ECO:0007669"/>
    <property type="project" value="UniProtKB-KW"/>
</dbReference>
<dbReference type="PROSITE" id="PS51900">
    <property type="entry name" value="CB"/>
    <property type="match status" value="1"/>
</dbReference>
<protein>
    <submittedName>
        <fullName evidence="8">Phage-specific recombinase/integrase XerD</fullName>
    </submittedName>
</protein>
<accession>A0A1V1P6X4</accession>
<evidence type="ECO:0000256" key="3">
    <source>
        <dbReference type="ARBA" id="ARBA00023125"/>
    </source>
</evidence>
<keyword evidence="4" id="KW-0233">DNA recombination</keyword>
<dbReference type="InterPro" id="IPR002104">
    <property type="entry name" value="Integrase_catalytic"/>
</dbReference>
<dbReference type="Pfam" id="PF02899">
    <property type="entry name" value="Phage_int_SAM_1"/>
    <property type="match status" value="1"/>
</dbReference>
<evidence type="ECO:0000313" key="8">
    <source>
        <dbReference type="EMBL" id="ETR70642.1"/>
    </source>
</evidence>
<dbReference type="PROSITE" id="PS51898">
    <property type="entry name" value="TYR_RECOMBINASE"/>
    <property type="match status" value="1"/>
</dbReference>
<dbReference type="AlphaFoldDB" id="A0A1V1P6X4"/>
<keyword evidence="1" id="KW-0159">Chromosome partition</keyword>
<dbReference type="InterPro" id="IPR044068">
    <property type="entry name" value="CB"/>
</dbReference>
<comment type="caution">
    <text evidence="8">The sequence shown here is derived from an EMBL/GenBank/DDBJ whole genome shotgun (WGS) entry which is preliminary data.</text>
</comment>
<sequence>MDILTSIKKYLTEYLPGTKGLSKNTFLAYRDTMKLFIPFLQKHFSKKCSEIEISEVDPELILSFLEYLEKERKNCIKTRNNRLATLKSFAKMLLLHYPEYKQTADRILNIPKKRAQKNLVGALYPHEVQQIFDEVDLSKNTGFRDSAILKLLYDSGARASEIAQLHIENFDFNNNMLQILGKGGCFRVIYINPVTTKVIENYIKNYRPTPDPIYKTHLFINKRGKALTRHGIYKLCKKHIQKALPGKKMQGLNPVHIFRHSCAVRMLIEGASITDIKNHLGHEHLKSTMIYLEIDVSKKRQIQENYNINAISNKETNPELDELINWKEKKKLMEWLDSL</sequence>
<dbReference type="PANTHER" id="PTHR30349:SF81">
    <property type="entry name" value="TYROSINE RECOMBINASE XERC"/>
    <property type="match status" value="1"/>
</dbReference>
<dbReference type="GO" id="GO:0007059">
    <property type="term" value="P:chromosome segregation"/>
    <property type="evidence" value="ECO:0007669"/>
    <property type="project" value="UniProtKB-KW"/>
</dbReference>
<evidence type="ECO:0000313" key="9">
    <source>
        <dbReference type="Proteomes" id="UP000189670"/>
    </source>
</evidence>
<gene>
    <name evidence="8" type="ORF">OMM_03096</name>
</gene>
<dbReference type="InterPro" id="IPR050090">
    <property type="entry name" value="Tyrosine_recombinase_XerCD"/>
</dbReference>
<feature type="domain" description="Core-binding (CB)" evidence="7">
    <location>
        <begin position="1"/>
        <end position="94"/>
    </location>
</feature>
<dbReference type="InterPro" id="IPR004107">
    <property type="entry name" value="Integrase_SAM-like_N"/>
</dbReference>
<evidence type="ECO:0000256" key="1">
    <source>
        <dbReference type="ARBA" id="ARBA00022829"/>
    </source>
</evidence>
<dbReference type="PANTHER" id="PTHR30349">
    <property type="entry name" value="PHAGE INTEGRASE-RELATED"/>
    <property type="match status" value="1"/>
</dbReference>
<name>A0A1V1P6X4_9BACT</name>
<dbReference type="InterPro" id="IPR011010">
    <property type="entry name" value="DNA_brk_join_enz"/>
</dbReference>
<evidence type="ECO:0000259" key="6">
    <source>
        <dbReference type="PROSITE" id="PS51898"/>
    </source>
</evidence>
<evidence type="ECO:0000256" key="4">
    <source>
        <dbReference type="ARBA" id="ARBA00023172"/>
    </source>
</evidence>
<dbReference type="EMBL" id="ATBP01000393">
    <property type="protein sequence ID" value="ETR70642.1"/>
    <property type="molecule type" value="Genomic_DNA"/>
</dbReference>
<dbReference type="Proteomes" id="UP000189670">
    <property type="component" value="Unassembled WGS sequence"/>
</dbReference>
<evidence type="ECO:0000259" key="7">
    <source>
        <dbReference type="PROSITE" id="PS51900"/>
    </source>
</evidence>
<keyword evidence="3 5" id="KW-0238">DNA-binding</keyword>